<dbReference type="InterPro" id="IPR050338">
    <property type="entry name" value="DisA"/>
</dbReference>
<reference evidence="12" key="1">
    <citation type="journal article" date="2021" name="PeerJ">
        <title>Extensive microbial diversity within the chicken gut microbiome revealed by metagenomics and culture.</title>
        <authorList>
            <person name="Gilroy R."/>
            <person name="Ravi A."/>
            <person name="Getino M."/>
            <person name="Pursley I."/>
            <person name="Horton D.L."/>
            <person name="Alikhan N.F."/>
            <person name="Baker D."/>
            <person name="Gharbi K."/>
            <person name="Hall N."/>
            <person name="Watson M."/>
            <person name="Adriaenssens E.M."/>
            <person name="Foster-Nyarko E."/>
            <person name="Jarju S."/>
            <person name="Secka A."/>
            <person name="Antonio M."/>
            <person name="Oren A."/>
            <person name="Chaudhuri R.R."/>
            <person name="La Ragione R."/>
            <person name="Hildebrand F."/>
            <person name="Pallen M.J."/>
        </authorList>
    </citation>
    <scope>NUCLEOTIDE SEQUENCE</scope>
    <source>
        <strain evidence="12">Gambia16-930</strain>
    </source>
</reference>
<comment type="subunit">
    <text evidence="10">Probably a homodimer.</text>
</comment>
<evidence type="ECO:0000256" key="1">
    <source>
        <dbReference type="ARBA" id="ARBA00000877"/>
    </source>
</evidence>
<dbReference type="InterPro" id="IPR034701">
    <property type="entry name" value="CdaA"/>
</dbReference>
<dbReference type="GO" id="GO:0106408">
    <property type="term" value="F:diadenylate cyclase activity"/>
    <property type="evidence" value="ECO:0007669"/>
    <property type="project" value="UniProtKB-EC"/>
</dbReference>
<keyword evidence="9 10" id="KW-0472">Membrane</keyword>
<comment type="caution">
    <text evidence="10">Lacks conserved residue(s) required for the propagation of feature annotation.</text>
</comment>
<dbReference type="InterPro" id="IPR003390">
    <property type="entry name" value="DNA_integrity_scan_DisA_N"/>
</dbReference>
<evidence type="ECO:0000256" key="9">
    <source>
        <dbReference type="ARBA" id="ARBA00023136"/>
    </source>
</evidence>
<keyword evidence="7 10" id="KW-0067">ATP-binding</keyword>
<comment type="caution">
    <text evidence="12">The sequence shown here is derived from an EMBL/GenBank/DDBJ whole genome shotgun (WGS) entry which is preliminary data.</text>
</comment>
<dbReference type="Pfam" id="PF19293">
    <property type="entry name" value="CdaA_N"/>
    <property type="match status" value="1"/>
</dbReference>
<evidence type="ECO:0000256" key="2">
    <source>
        <dbReference type="ARBA" id="ARBA00022475"/>
    </source>
</evidence>
<dbReference type="PANTHER" id="PTHR34185">
    <property type="entry name" value="DIADENYLATE CYCLASE"/>
    <property type="match status" value="1"/>
</dbReference>
<dbReference type="GO" id="GO:0006171">
    <property type="term" value="P:cAMP biosynthetic process"/>
    <property type="evidence" value="ECO:0007669"/>
    <property type="project" value="InterPro"/>
</dbReference>
<keyword evidence="3 10" id="KW-0808">Transferase</keyword>
<dbReference type="InterPro" id="IPR014046">
    <property type="entry name" value="C-di-AMP_synthase"/>
</dbReference>
<comment type="similarity">
    <text evidence="10">Belongs to the adenylate cyclase family. DacA/CdaA subfamily.</text>
</comment>
<keyword evidence="5 10" id="KW-0548">Nucleotidyltransferase</keyword>
<dbReference type="HAMAP" id="MF_01499">
    <property type="entry name" value="DacA"/>
    <property type="match status" value="1"/>
</dbReference>
<evidence type="ECO:0000259" key="11">
    <source>
        <dbReference type="PROSITE" id="PS51794"/>
    </source>
</evidence>
<evidence type="ECO:0000256" key="7">
    <source>
        <dbReference type="ARBA" id="ARBA00022840"/>
    </source>
</evidence>
<evidence type="ECO:0000256" key="6">
    <source>
        <dbReference type="ARBA" id="ARBA00022741"/>
    </source>
</evidence>
<dbReference type="Gene3D" id="3.40.1700.10">
    <property type="entry name" value="DNA integrity scanning protein, DisA, N-terminal domain"/>
    <property type="match status" value="1"/>
</dbReference>
<organism evidence="12 13">
    <name type="scientific">Candidatus Onthomorpha intestinigallinarum</name>
    <dbReference type="NCBI Taxonomy" id="2840880"/>
    <lineage>
        <taxon>Bacteria</taxon>
        <taxon>Pseudomonadati</taxon>
        <taxon>Bacteroidota</taxon>
        <taxon>Bacteroidia</taxon>
        <taxon>Bacteroidales</taxon>
        <taxon>Candidatus Onthomorpha</taxon>
    </lineage>
</organism>
<feature type="transmembrane region" description="Helical" evidence="10">
    <location>
        <begin position="72"/>
        <end position="96"/>
    </location>
</feature>
<dbReference type="EMBL" id="DXGG01000005">
    <property type="protein sequence ID" value="HIW86667.1"/>
    <property type="molecule type" value="Genomic_DNA"/>
</dbReference>
<dbReference type="NCBIfam" id="TIGR00159">
    <property type="entry name" value="diadenylate cyclase CdaA"/>
    <property type="match status" value="1"/>
</dbReference>
<dbReference type="GO" id="GO:0004016">
    <property type="term" value="F:adenylate cyclase activity"/>
    <property type="evidence" value="ECO:0007669"/>
    <property type="project" value="UniProtKB-UniRule"/>
</dbReference>
<dbReference type="EC" id="2.7.7.85" evidence="10"/>
<evidence type="ECO:0000313" key="12">
    <source>
        <dbReference type="EMBL" id="HIW86667.1"/>
    </source>
</evidence>
<feature type="transmembrane region" description="Helical" evidence="10">
    <location>
        <begin position="39"/>
        <end position="57"/>
    </location>
</feature>
<reference evidence="12" key="2">
    <citation type="submission" date="2021-04" db="EMBL/GenBank/DDBJ databases">
        <authorList>
            <person name="Gilroy R."/>
        </authorList>
    </citation>
    <scope>NUCLEOTIDE SEQUENCE</scope>
    <source>
        <strain evidence="12">Gambia16-930</strain>
    </source>
</reference>
<evidence type="ECO:0000313" key="13">
    <source>
        <dbReference type="Proteomes" id="UP000824267"/>
    </source>
</evidence>
<dbReference type="FunFam" id="3.40.1700.10:FF:000002">
    <property type="entry name" value="Diadenylate cyclase"/>
    <property type="match status" value="1"/>
</dbReference>
<feature type="domain" description="DAC" evidence="11">
    <location>
        <begin position="85"/>
        <end position="251"/>
    </location>
</feature>
<name>A0A9D1UG83_9BACT</name>
<comment type="function">
    <text evidence="10">Catalyzes the condensation of 2 ATP molecules into cyclic di-AMP (c-di-AMP), a second messenger used to regulate differing processes in different bacteria.</text>
</comment>
<evidence type="ECO:0000256" key="4">
    <source>
        <dbReference type="ARBA" id="ARBA00022692"/>
    </source>
</evidence>
<sequence length="264" mass="29623">MILLSIIQGLPSFNIIDLIDIIVVATLFYYLYKLLKGTNAVNIFIGFMLIFITWKVVKFLNMKLLSEIFDQFISVGVIALIIIFQSEIRQFLVILGSKGINKRWKKIIFWKSTEEHANKLDTTPIVQACGNMSKNMTGALIVICKNNPLDNIIHTGDVFQSQISSQLLETIFFKNTPLHDGAVIINDNKIQAARCILPVSKNTHIPVSMGLRHRSAIGITEQSDAVSVIVSEQSGKISVAKQGKVKQNLSLNELQKYLETEFNN</sequence>
<dbReference type="Pfam" id="PF02457">
    <property type="entry name" value="DAC"/>
    <property type="match status" value="1"/>
</dbReference>
<keyword evidence="6 10" id="KW-0547">Nucleotide-binding</keyword>
<evidence type="ECO:0000256" key="10">
    <source>
        <dbReference type="HAMAP-Rule" id="MF_01499"/>
    </source>
</evidence>
<proteinExistence type="inferred from homology"/>
<accession>A0A9D1UG83</accession>
<dbReference type="AlphaFoldDB" id="A0A9D1UG83"/>
<keyword evidence="4 10" id="KW-0812">Transmembrane</keyword>
<gene>
    <name evidence="12" type="primary">cdaA</name>
    <name evidence="10" type="synonym">dacA</name>
    <name evidence="12" type="ORF">IAC47_00110</name>
</gene>
<protein>
    <recommendedName>
        <fullName evidence="10">Diadenylate cyclase</fullName>
        <shortName evidence="10">DAC</shortName>
        <ecNumber evidence="10">2.7.7.85</ecNumber>
    </recommendedName>
    <alternativeName>
        <fullName evidence="10">Cyclic-di-AMP synthase</fullName>
        <shortName evidence="10">c-di-AMP synthase</shortName>
    </alternativeName>
</protein>
<dbReference type="InterPro" id="IPR045585">
    <property type="entry name" value="CdaA_N"/>
</dbReference>
<dbReference type="GO" id="GO:0005524">
    <property type="term" value="F:ATP binding"/>
    <property type="evidence" value="ECO:0007669"/>
    <property type="project" value="UniProtKB-UniRule"/>
</dbReference>
<dbReference type="PROSITE" id="PS51794">
    <property type="entry name" value="DAC"/>
    <property type="match status" value="1"/>
</dbReference>
<dbReference type="InterPro" id="IPR036888">
    <property type="entry name" value="DNA_integrity_DisA_N_sf"/>
</dbReference>
<comment type="catalytic activity">
    <reaction evidence="1 10">
        <text>2 ATP = 3',3'-c-di-AMP + 2 diphosphate</text>
        <dbReference type="Rhea" id="RHEA:35655"/>
        <dbReference type="ChEBI" id="CHEBI:30616"/>
        <dbReference type="ChEBI" id="CHEBI:33019"/>
        <dbReference type="ChEBI" id="CHEBI:71500"/>
        <dbReference type="EC" id="2.7.7.85"/>
    </reaction>
</comment>
<evidence type="ECO:0000256" key="5">
    <source>
        <dbReference type="ARBA" id="ARBA00022695"/>
    </source>
</evidence>
<dbReference type="PIRSF" id="PIRSF004793">
    <property type="entry name" value="UCP004793"/>
    <property type="match status" value="1"/>
</dbReference>
<dbReference type="SUPFAM" id="SSF143597">
    <property type="entry name" value="YojJ-like"/>
    <property type="match status" value="1"/>
</dbReference>
<feature type="transmembrane region" description="Helical" evidence="10">
    <location>
        <begin position="12"/>
        <end position="32"/>
    </location>
</feature>
<keyword evidence="2 10" id="KW-1003">Cell membrane</keyword>
<keyword evidence="8 10" id="KW-1133">Transmembrane helix</keyword>
<dbReference type="Proteomes" id="UP000824267">
    <property type="component" value="Unassembled WGS sequence"/>
</dbReference>
<dbReference type="PANTHER" id="PTHR34185:SF1">
    <property type="entry name" value="DIADENYLATE CYCLASE"/>
    <property type="match status" value="1"/>
</dbReference>
<evidence type="ECO:0000256" key="8">
    <source>
        <dbReference type="ARBA" id="ARBA00022989"/>
    </source>
</evidence>
<evidence type="ECO:0000256" key="3">
    <source>
        <dbReference type="ARBA" id="ARBA00022679"/>
    </source>
</evidence>